<sequence>MSNNIWEVPPQLWSSSAEVGRGSSNHSDAYRGDDIGNARITAFWIRQTRVSIH</sequence>
<evidence type="ECO:0000313" key="4">
    <source>
        <dbReference type="Proteomes" id="UP000011750"/>
    </source>
</evidence>
<reference evidence="3" key="4">
    <citation type="submission" date="2023-03" db="UniProtKB">
        <authorList>
            <consortium name="EnsemblPlants"/>
        </authorList>
    </citation>
    <scope>IDENTIFICATION</scope>
    <source>
        <strain evidence="3">cv. Chiifu-401-42</strain>
    </source>
</reference>
<evidence type="ECO:0000313" key="3">
    <source>
        <dbReference type="EnsemblPlants" id="Bra023064.1-P"/>
    </source>
</evidence>
<dbReference type="Gramene" id="A03p19960.2_BraZ1">
    <property type="protein sequence ID" value="A03p19960.2_BraZ1.CDS.1"/>
    <property type="gene ID" value="A03g19960.2_BraZ1"/>
</dbReference>
<accession>A0A3P6A673</accession>
<accession>M4E2R3</accession>
<dbReference type="EMBL" id="LR031572">
    <property type="protein sequence ID" value="VDC80041.1"/>
    <property type="molecule type" value="Genomic_DNA"/>
</dbReference>
<evidence type="ECO:0000313" key="1">
    <source>
        <dbReference type="EMBL" id="CAG7880653.1"/>
    </source>
</evidence>
<dbReference type="EMBL" id="LS974619">
    <property type="protein sequence ID" value="CAG7880653.1"/>
    <property type="molecule type" value="Genomic_DNA"/>
</dbReference>
<dbReference type="AlphaFoldDB" id="A0A3P6A673"/>
<reference evidence="4" key="1">
    <citation type="journal article" date="2011" name="Nat. Genet.">
        <title>The genome of the mesopolyploid crop species Brassica rapa.</title>
        <authorList>
            <consortium name="Brassica rapa Genome Sequencing Project Consortium"/>
            <person name="Wang X."/>
            <person name="Wang H."/>
            <person name="Wang J."/>
            <person name="Sun R."/>
            <person name="Wu J."/>
            <person name="Liu S."/>
            <person name="Bai Y."/>
            <person name="Mun J.H."/>
            <person name="Bancroft I."/>
            <person name="Cheng F."/>
            <person name="Huang S."/>
            <person name="Li X."/>
            <person name="Hua W."/>
            <person name="Wang J."/>
            <person name="Wang X."/>
            <person name="Freeling M."/>
            <person name="Pires J.C."/>
            <person name="Paterson A.H."/>
            <person name="Chalhoub B."/>
            <person name="Wang B."/>
            <person name="Hayward A."/>
            <person name="Sharpe A.G."/>
            <person name="Park B.S."/>
            <person name="Weisshaar B."/>
            <person name="Liu B."/>
            <person name="Li B."/>
            <person name="Liu B."/>
            <person name="Tong C."/>
            <person name="Song C."/>
            <person name="Duran C."/>
            <person name="Peng C."/>
            <person name="Geng C."/>
            <person name="Koh C."/>
            <person name="Lin C."/>
            <person name="Edwards D."/>
            <person name="Mu D."/>
            <person name="Shen D."/>
            <person name="Soumpourou E."/>
            <person name="Li F."/>
            <person name="Fraser F."/>
            <person name="Conant G."/>
            <person name="Lassalle G."/>
            <person name="King G.J."/>
            <person name="Bonnema G."/>
            <person name="Tang H."/>
            <person name="Wang H."/>
            <person name="Belcram H."/>
            <person name="Zhou H."/>
            <person name="Hirakawa H."/>
            <person name="Abe H."/>
            <person name="Guo H."/>
            <person name="Wang H."/>
            <person name="Jin H."/>
            <person name="Parkin I.A."/>
            <person name="Batley J."/>
            <person name="Kim J.S."/>
            <person name="Just J."/>
            <person name="Li J."/>
            <person name="Xu J."/>
            <person name="Deng J."/>
            <person name="Kim J.A."/>
            <person name="Li J."/>
            <person name="Yu J."/>
            <person name="Meng J."/>
            <person name="Wang J."/>
            <person name="Min J."/>
            <person name="Poulain J."/>
            <person name="Wang J."/>
            <person name="Hatakeyama K."/>
            <person name="Wu K."/>
            <person name="Wang L."/>
            <person name="Fang L."/>
            <person name="Trick M."/>
            <person name="Links M.G."/>
            <person name="Zhao M."/>
            <person name="Jin M."/>
            <person name="Ramchiary N."/>
            <person name="Drou N."/>
            <person name="Berkman P.J."/>
            <person name="Cai Q."/>
            <person name="Huang Q."/>
            <person name="Li R."/>
            <person name="Tabata S."/>
            <person name="Cheng S."/>
            <person name="Zhang S."/>
            <person name="Zhang S."/>
            <person name="Huang S."/>
            <person name="Sato S."/>
            <person name="Sun S."/>
            <person name="Kwon S.J."/>
            <person name="Choi S.R."/>
            <person name="Lee T.H."/>
            <person name="Fan W."/>
            <person name="Zhao X."/>
            <person name="Tan X."/>
            <person name="Xu X."/>
            <person name="Wang Y."/>
            <person name="Qiu Y."/>
            <person name="Yin Y."/>
            <person name="Li Y."/>
            <person name="Du Y."/>
            <person name="Liao Y."/>
            <person name="Lim Y."/>
            <person name="Narusaka Y."/>
            <person name="Wang Y."/>
            <person name="Wang Z."/>
            <person name="Li Z."/>
            <person name="Wang Z."/>
            <person name="Xiong Z."/>
            <person name="Zhang Z."/>
        </authorList>
    </citation>
    <scope>NUCLEOTIDE SEQUENCE [LARGE SCALE GENOMIC DNA]</scope>
    <source>
        <strain evidence="4">cv. Chiifu-401-42</strain>
    </source>
</reference>
<dbReference type="HOGENOM" id="CLU_3071524_0_0_1"/>
<dbReference type="EnsemblPlants" id="Bra023064.1">
    <property type="protein sequence ID" value="Bra023064.1-P"/>
    <property type="gene ID" value="Bra023064"/>
</dbReference>
<dbReference type="Gramene" id="Bra023064.1">
    <property type="protein sequence ID" value="Bra023064.1-P"/>
    <property type="gene ID" value="Bra023064"/>
</dbReference>
<evidence type="ECO:0000313" key="2">
    <source>
        <dbReference type="EMBL" id="VDC80041.1"/>
    </source>
</evidence>
<organism evidence="2">
    <name type="scientific">Brassica campestris</name>
    <name type="common">Field mustard</name>
    <dbReference type="NCBI Taxonomy" id="3711"/>
    <lineage>
        <taxon>Eukaryota</taxon>
        <taxon>Viridiplantae</taxon>
        <taxon>Streptophyta</taxon>
        <taxon>Embryophyta</taxon>
        <taxon>Tracheophyta</taxon>
        <taxon>Spermatophyta</taxon>
        <taxon>Magnoliopsida</taxon>
        <taxon>eudicotyledons</taxon>
        <taxon>Gunneridae</taxon>
        <taxon>Pentapetalae</taxon>
        <taxon>rosids</taxon>
        <taxon>malvids</taxon>
        <taxon>Brassicales</taxon>
        <taxon>Brassicaceae</taxon>
        <taxon>Brassiceae</taxon>
        <taxon>Brassica</taxon>
    </lineage>
</organism>
<keyword evidence="4" id="KW-1185">Reference proteome</keyword>
<dbReference type="Proteomes" id="UP000694005">
    <property type="component" value="Chromosome A03"/>
</dbReference>
<reference evidence="2" key="3">
    <citation type="submission" date="2018-11" db="EMBL/GenBank/DDBJ databases">
        <authorList>
            <consortium name="Genoscope - CEA"/>
            <person name="William W."/>
        </authorList>
    </citation>
    <scope>NUCLEOTIDE SEQUENCE</scope>
</reference>
<dbReference type="Proteomes" id="UP000011750">
    <property type="component" value="Chromosome A03"/>
</dbReference>
<protein>
    <submittedName>
        <fullName evidence="2 3">Uncharacterized protein</fullName>
    </submittedName>
</protein>
<proteinExistence type="predicted"/>
<gene>
    <name evidence="2" type="ORF">BRAA03T11259Z</name>
    <name evidence="1" type="ORF">BRAPAZ1V2_A03P19960.2</name>
</gene>
<name>A0A3P6A673_BRACM</name>
<reference evidence="4" key="2">
    <citation type="journal article" date="2018" name="Hortic Res">
        <title>Improved Brassica rapa reference genome by single-molecule sequencing and chromosome conformation capture technologies.</title>
        <authorList>
            <person name="Zhang L."/>
            <person name="Cai X."/>
            <person name="Wu J."/>
            <person name="Liu M."/>
            <person name="Grob S."/>
            <person name="Cheng F."/>
            <person name="Liang J."/>
            <person name="Cai C."/>
            <person name="Liu Z."/>
            <person name="Liu B."/>
            <person name="Wang F."/>
            <person name="Li S."/>
            <person name="Liu F."/>
            <person name="Li X."/>
            <person name="Cheng L."/>
            <person name="Yang W."/>
            <person name="Li M.H."/>
            <person name="Grossniklaus U."/>
            <person name="Zheng H."/>
            <person name="Wang X."/>
        </authorList>
    </citation>
    <scope>NUCLEOTIDE SEQUENCE [LARGE SCALE GENOMIC DNA]</scope>
    <source>
        <strain evidence="4">cv. Chiifu-401-42</strain>
    </source>
</reference>